<dbReference type="Proteomes" id="UP000717328">
    <property type="component" value="Unassembled WGS sequence"/>
</dbReference>
<dbReference type="GO" id="GO:0030515">
    <property type="term" value="F:snoRNA binding"/>
    <property type="evidence" value="ECO:0007669"/>
    <property type="project" value="TreeGrafter"/>
</dbReference>
<evidence type="ECO:0000256" key="2">
    <source>
        <dbReference type="ARBA" id="ARBA00010559"/>
    </source>
</evidence>
<keyword evidence="12" id="KW-1185">Reference proteome</keyword>
<name>A0A9P7FTP4_9AGAR</name>
<reference evidence="11" key="2">
    <citation type="submission" date="2021-10" db="EMBL/GenBank/DDBJ databases">
        <title>Phylogenomics reveals ancestral predisposition of the termite-cultivated fungus Termitomyces towards a domesticated lifestyle.</title>
        <authorList>
            <person name="Auxier B."/>
            <person name="Grum-Grzhimaylo A."/>
            <person name="Cardenas M.E."/>
            <person name="Lodge J.D."/>
            <person name="Laessoe T."/>
            <person name="Pedersen O."/>
            <person name="Smith M.E."/>
            <person name="Kuyper T.W."/>
            <person name="Franco-Molano E.A."/>
            <person name="Baroni T.J."/>
            <person name="Aanen D.K."/>
        </authorList>
    </citation>
    <scope>NUCLEOTIDE SEQUENCE</scope>
    <source>
        <strain evidence="11">D49</strain>
    </source>
</reference>
<dbReference type="InterPro" id="IPR011989">
    <property type="entry name" value="ARM-like"/>
</dbReference>
<accession>A0A9P7FTP4</accession>
<sequence length="1734" mass="190719">MTDCAEQVSTKQYINAILSVCEPQDELETFSEGSLKTIINISDIEKELRAASVWVGIEKILNPMLPGLITCLDDNRSLSLLESIIATPKLPQLVIRRGALLLVHSVLTDGTSPAARQLLAAIQQRHPTAFEDVMTAISADDSIDQDIIDQLRISLSVVQRLDITRADNVDMILASTNADARIRTAAVNDLLERVPDELAADEMKSVNSALVARIQDTNQAVLDALYSRPHILLPILAEDTESYISSLSTVLSAPGSKPKRSLLRTHLNFVATQFCPMHSVHVDAIFQQVIFPFLLFSKPRQHTAELVWEIISSQQPSSAHEWLSGCAGIVASEREKDASDTTDRMGNMDILISAQIARNIMKSNHYVAYFQTLLSKLKDPNPHTKVLGYLITRALLVQLSGEQQFEAAHKVLDVIGVEALEGMEDLPLVPCQGGDEITLAKLVVAKPSSRSTIQRLQVAIIALLPSIERPAGIALNWLGDASQASLSQRGSSYVQLCRKIYRLANASGSTPVFTTHILETLFTSLQGDSLAFLAGIWMAPIQAKAESLLRTVALSHAAAFLQAHVSEDDGVDFQTILPALLVALQISEADARHAALACISHLCQLADRKLTSVYSFDTIYGKGEYQLQYLDRDDLKKYIDALQEHRDHLAHDFNYLTLFHQQHLGRIKGDKKRDSEYKHRILCFIMSHINAIDIAMVQISLLKSVEVISDSTKVQILLPTIKSLVQSINGEKTPVAQELIDLLVSSFDTSAAKDLDLEQGEMWTVFKSVVRASFVPGAPPNVQKTISKSLQEGLFTALNTERKVTLCHLLLDLGVQNAETYTACKQLLATLVEDVQLIVHILDSLQPATNINAPRASKRPKTSYTSDDQIPRLSLFVEVLGARSLPGSLDLVSHLLETLNRVLQSIPCAQAEVSYIEQLLMSAIENAASKIVEIPNLTPNGIRLDILVELIRVADNPQTFHQALLLMANLARLAPDSVLRNVMPIFTFMGSNVFHRDDAYSFKVVQQTVDSIVPVMVSSLKNAHTETLDLYIASKEFIRVFTDAANHIPRHRRTNFFAHLINVLGYEDFLPPVCMLLVEKMANRVVRQSADDVQVSLALPTSILHHTSSSLQIRTLTSILKESQRLANRVTNPESTQPTFLEASTDEEPTAAATTITRRRALALITFVGNALKPPSSGSTASEEELRELVAALISLSSLGSGTTSDRKVDDICQAARATLNKALSVMAASDFINGVLSMIESEDSLVQTGALDLLSERLPQVSERTRLALVPAIAKIIGVIGELLCSHTVEAISVASFKALRSIGLSLCPGEESALAETIPFILKSIRGRNATVPAICALSPLPGKIGPRIIPYFREIVSESVALIREGSATNLEDIYPVLNGLLSNIPNFWGAAEITQLITLCIDYCESTLNTPSPAMTSLMKVMAKRAPAGVLLPSMIDLWNSSKILRMPPYIAYFDLLARGLRSAGRPAVLEHLRPLFKVFLEAFDFAKDLGADVEIKAVIAFQELVVKLNEAAFRPLFRRLYDWAFVGSTDNSSRKITFCHIYAVLLDFFKGLMTPYMSFLLTPFVETLESAETSHTANESLWTRVIETLAKSLTHDDGAFWREDKLRQIATPLVKQIPVCVRSNASNGKSSLQDCLVALTDTVTDDLLLKSINLDILMHTRSEDVRLRLFALTCSEKLWKAHGGKLLGFVAETSTFIVECTEDENDMVVRESFKLKDAVESVAGNIDGL</sequence>
<protein>
    <recommendedName>
        <fullName evidence="3 8">U3 small nucleolar RNA-associated protein 10</fullName>
    </recommendedName>
</protein>
<comment type="subcellular location">
    <subcellularLocation>
        <location evidence="1 8">Nucleus</location>
        <location evidence="1 8">Nucleolus</location>
    </subcellularLocation>
</comment>
<evidence type="ECO:0000256" key="1">
    <source>
        <dbReference type="ARBA" id="ARBA00004604"/>
    </source>
</evidence>
<keyword evidence="7 8" id="KW-0687">Ribonucleoprotein</keyword>
<gene>
    <name evidence="11" type="ORF">H0H81_005818</name>
</gene>
<keyword evidence="5 8" id="KW-0698">rRNA processing</keyword>
<dbReference type="GO" id="GO:0032040">
    <property type="term" value="C:small-subunit processome"/>
    <property type="evidence" value="ECO:0007669"/>
    <property type="project" value="TreeGrafter"/>
</dbReference>
<evidence type="ECO:0000259" key="10">
    <source>
        <dbReference type="SMART" id="SM01036"/>
    </source>
</evidence>
<evidence type="ECO:0000256" key="7">
    <source>
        <dbReference type="ARBA" id="ARBA00023274"/>
    </source>
</evidence>
<dbReference type="InterPro" id="IPR012954">
    <property type="entry name" value="BP28_C_dom"/>
</dbReference>
<evidence type="ECO:0000256" key="9">
    <source>
        <dbReference type="SAM" id="MobiDB-lite"/>
    </source>
</evidence>
<proteinExistence type="inferred from homology"/>
<keyword evidence="6 8" id="KW-0539">Nucleus</keyword>
<comment type="similarity">
    <text evidence="2 8">Belongs to the HEATR1/UTP10 family.</text>
</comment>
<dbReference type="OrthoDB" id="31183at2759"/>
<dbReference type="InterPro" id="IPR040191">
    <property type="entry name" value="UTP10"/>
</dbReference>
<reference evidence="11" key="1">
    <citation type="submission" date="2021-02" db="EMBL/GenBank/DDBJ databases">
        <authorList>
            <person name="Nieuwenhuis M."/>
            <person name="Van De Peppel L.J.J."/>
        </authorList>
    </citation>
    <scope>NUCLEOTIDE SEQUENCE</scope>
    <source>
        <strain evidence="11">D49</strain>
    </source>
</reference>
<dbReference type="InterPro" id="IPR016024">
    <property type="entry name" value="ARM-type_fold"/>
</dbReference>
<feature type="region of interest" description="Disordered" evidence="9">
    <location>
        <begin position="1127"/>
        <end position="1151"/>
    </location>
</feature>
<feature type="compositionally biased region" description="Polar residues" evidence="9">
    <location>
        <begin position="1127"/>
        <end position="1139"/>
    </location>
</feature>
<evidence type="ECO:0000256" key="8">
    <source>
        <dbReference type="RuleBase" id="RU367065"/>
    </source>
</evidence>
<dbReference type="SMART" id="SM01036">
    <property type="entry name" value="BP28CT"/>
    <property type="match status" value="1"/>
</dbReference>
<organism evidence="11 12">
    <name type="scientific">Sphagnurus paluster</name>
    <dbReference type="NCBI Taxonomy" id="117069"/>
    <lineage>
        <taxon>Eukaryota</taxon>
        <taxon>Fungi</taxon>
        <taxon>Dikarya</taxon>
        <taxon>Basidiomycota</taxon>
        <taxon>Agaricomycotina</taxon>
        <taxon>Agaricomycetes</taxon>
        <taxon>Agaricomycetidae</taxon>
        <taxon>Agaricales</taxon>
        <taxon>Tricholomatineae</taxon>
        <taxon>Lyophyllaceae</taxon>
        <taxon>Sphagnurus</taxon>
    </lineage>
</organism>
<evidence type="ECO:0000313" key="11">
    <source>
        <dbReference type="EMBL" id="KAG5637085.1"/>
    </source>
</evidence>
<dbReference type="GO" id="GO:0034455">
    <property type="term" value="C:t-UTP complex"/>
    <property type="evidence" value="ECO:0007669"/>
    <property type="project" value="TreeGrafter"/>
</dbReference>
<evidence type="ECO:0000256" key="4">
    <source>
        <dbReference type="ARBA" id="ARBA00022517"/>
    </source>
</evidence>
<dbReference type="SUPFAM" id="SSF48371">
    <property type="entry name" value="ARM repeat"/>
    <property type="match status" value="2"/>
</dbReference>
<dbReference type="Gene3D" id="1.25.10.10">
    <property type="entry name" value="Leucine-rich Repeat Variant"/>
    <property type="match status" value="1"/>
</dbReference>
<comment type="subunit">
    <text evidence="8">Component of the ribosomal small subunit (SSU) processome.</text>
</comment>
<feature type="domain" description="BP28 C-terminal" evidence="10">
    <location>
        <begin position="1470"/>
        <end position="1605"/>
    </location>
</feature>
<dbReference type="EMBL" id="JABCKI010005862">
    <property type="protein sequence ID" value="KAG5637085.1"/>
    <property type="molecule type" value="Genomic_DNA"/>
</dbReference>
<evidence type="ECO:0000256" key="3">
    <source>
        <dbReference type="ARBA" id="ARBA00015399"/>
    </source>
</evidence>
<dbReference type="PANTHER" id="PTHR13457">
    <property type="entry name" value="BAP28"/>
    <property type="match status" value="1"/>
</dbReference>
<keyword evidence="4 8" id="KW-0690">Ribosome biogenesis</keyword>
<dbReference type="GO" id="GO:0030686">
    <property type="term" value="C:90S preribosome"/>
    <property type="evidence" value="ECO:0007669"/>
    <property type="project" value="TreeGrafter"/>
</dbReference>
<evidence type="ECO:0000256" key="5">
    <source>
        <dbReference type="ARBA" id="ARBA00022552"/>
    </source>
</evidence>
<dbReference type="PANTHER" id="PTHR13457:SF1">
    <property type="entry name" value="HEAT REPEAT-CONTAINING PROTEIN 1"/>
    <property type="match status" value="1"/>
</dbReference>
<dbReference type="GO" id="GO:0000462">
    <property type="term" value="P:maturation of SSU-rRNA from tricistronic rRNA transcript (SSU-rRNA, 5.8S rRNA, LSU-rRNA)"/>
    <property type="evidence" value="ECO:0007669"/>
    <property type="project" value="TreeGrafter"/>
</dbReference>
<dbReference type="Pfam" id="PF23243">
    <property type="entry name" value="HEAT_HEATR1"/>
    <property type="match status" value="1"/>
</dbReference>
<dbReference type="InterPro" id="IPR056473">
    <property type="entry name" value="HEAT_Utp10/HEAT1"/>
</dbReference>
<evidence type="ECO:0000313" key="12">
    <source>
        <dbReference type="Proteomes" id="UP000717328"/>
    </source>
</evidence>
<dbReference type="GO" id="GO:0045943">
    <property type="term" value="P:positive regulation of transcription by RNA polymerase I"/>
    <property type="evidence" value="ECO:0007669"/>
    <property type="project" value="TreeGrafter"/>
</dbReference>
<comment type="caution">
    <text evidence="11">The sequence shown here is derived from an EMBL/GenBank/DDBJ whole genome shotgun (WGS) entry which is preliminary data.</text>
</comment>
<dbReference type="Pfam" id="PF08146">
    <property type="entry name" value="BP28CT"/>
    <property type="match status" value="1"/>
</dbReference>
<comment type="function">
    <text evidence="8">Involved in nucleolar processing of pre-18S ribosomal RNA.</text>
</comment>
<evidence type="ECO:0000256" key="6">
    <source>
        <dbReference type="ARBA" id="ARBA00023242"/>
    </source>
</evidence>